<proteinExistence type="inferred from homology"/>
<name>A0AAN6QCY5_9PEZI</name>
<accession>A0AAN6QCY5</accession>
<organism evidence="2 3">
    <name type="scientific">Parathielavia hyrcaniae</name>
    <dbReference type="NCBI Taxonomy" id="113614"/>
    <lineage>
        <taxon>Eukaryota</taxon>
        <taxon>Fungi</taxon>
        <taxon>Dikarya</taxon>
        <taxon>Ascomycota</taxon>
        <taxon>Pezizomycotina</taxon>
        <taxon>Sordariomycetes</taxon>
        <taxon>Sordariomycetidae</taxon>
        <taxon>Sordariales</taxon>
        <taxon>Chaetomiaceae</taxon>
        <taxon>Parathielavia</taxon>
    </lineage>
</organism>
<dbReference type="Proteomes" id="UP001305647">
    <property type="component" value="Unassembled WGS sequence"/>
</dbReference>
<dbReference type="Pfam" id="PF02515">
    <property type="entry name" value="CoA_transf_3"/>
    <property type="match status" value="1"/>
</dbReference>
<evidence type="ECO:0000256" key="1">
    <source>
        <dbReference type="ARBA" id="ARBA00008383"/>
    </source>
</evidence>
<dbReference type="InterPro" id="IPR003673">
    <property type="entry name" value="CoA-Trfase_fam_III"/>
</dbReference>
<dbReference type="PANTHER" id="PTHR48228">
    <property type="entry name" value="SUCCINYL-COA--D-CITRAMALATE COA-TRANSFERASE"/>
    <property type="match status" value="1"/>
</dbReference>
<sequence length="406" mass="43963">MTGQPPLTGIKVLEFAGLAPGPFAGLLLADAGATVVRIDRPASQSDAASPAVDLLTRRKRSIAVNLKDPAGVALIRALAAQADVLIDPYRPGVLEKLRLGPADLCPLSGGRLVYARLTGFRRDGRFAAMAGHDINYLAVSGVLALLGRRGQPPTPPANLLGDFAGGGAVLVQGILMALLARERTGRGQVVEANMVDGVSYLASFARFARGMPIWDRGRGENLVDSGCPWYDAYETKDGRWMAVGALEPHFFAELVKGLGLEGQGWEGQGWEGARRYDRRQWPELRRVLEGVFKTKTRGEWERVFEGTDACCSPIYEYTEMERDARMEGDQRPVVTLRETPCLAVRENAADASHGQGKGVEGGGYVGYVLEPGHGGEEMLKEWLGWSKGDQFDVRNGGFVLKDKAKL</sequence>
<gene>
    <name evidence="2" type="ORF">N658DRAFT_542292</name>
</gene>
<reference evidence="2" key="2">
    <citation type="submission" date="2023-05" db="EMBL/GenBank/DDBJ databases">
        <authorList>
            <consortium name="Lawrence Berkeley National Laboratory"/>
            <person name="Steindorff A."/>
            <person name="Hensen N."/>
            <person name="Bonometti L."/>
            <person name="Westerberg I."/>
            <person name="Brannstrom I.O."/>
            <person name="Guillou S."/>
            <person name="Cros-Aarteil S."/>
            <person name="Calhoun S."/>
            <person name="Haridas S."/>
            <person name="Kuo A."/>
            <person name="Mondo S."/>
            <person name="Pangilinan J."/>
            <person name="Riley R."/>
            <person name="Labutti K."/>
            <person name="Andreopoulos B."/>
            <person name="Lipzen A."/>
            <person name="Chen C."/>
            <person name="Yanf M."/>
            <person name="Daum C."/>
            <person name="Ng V."/>
            <person name="Clum A."/>
            <person name="Ohm R."/>
            <person name="Martin F."/>
            <person name="Silar P."/>
            <person name="Natvig D."/>
            <person name="Lalanne C."/>
            <person name="Gautier V."/>
            <person name="Ament-Velasquez S.L."/>
            <person name="Kruys A."/>
            <person name="Hutchinson M.I."/>
            <person name="Powell A.J."/>
            <person name="Barry K."/>
            <person name="Miller A.N."/>
            <person name="Grigoriev I.V."/>
            <person name="Debuchy R."/>
            <person name="Gladieux P."/>
            <person name="Thoren M.H."/>
            <person name="Johannesson H."/>
        </authorList>
    </citation>
    <scope>NUCLEOTIDE SEQUENCE</scope>
    <source>
        <strain evidence="2">CBS 757.83</strain>
    </source>
</reference>
<dbReference type="EMBL" id="MU863626">
    <property type="protein sequence ID" value="KAK4104932.1"/>
    <property type="molecule type" value="Genomic_DNA"/>
</dbReference>
<dbReference type="GO" id="GO:0003824">
    <property type="term" value="F:catalytic activity"/>
    <property type="evidence" value="ECO:0007669"/>
    <property type="project" value="InterPro"/>
</dbReference>
<dbReference type="InterPro" id="IPR044855">
    <property type="entry name" value="CoA-Trfase_III_dom3_sf"/>
</dbReference>
<dbReference type="InterPro" id="IPR023606">
    <property type="entry name" value="CoA-Trfase_III_dom_1_sf"/>
</dbReference>
<dbReference type="Gene3D" id="3.30.1540.10">
    <property type="entry name" value="formyl-coa transferase, domain 3"/>
    <property type="match status" value="1"/>
</dbReference>
<keyword evidence="3" id="KW-1185">Reference proteome</keyword>
<dbReference type="PANTHER" id="PTHR48228:SF5">
    <property type="entry name" value="ALPHA-METHYLACYL-COA RACEMASE"/>
    <property type="match status" value="1"/>
</dbReference>
<evidence type="ECO:0000313" key="3">
    <source>
        <dbReference type="Proteomes" id="UP001305647"/>
    </source>
</evidence>
<dbReference type="AlphaFoldDB" id="A0AAN6QCY5"/>
<evidence type="ECO:0000313" key="2">
    <source>
        <dbReference type="EMBL" id="KAK4104932.1"/>
    </source>
</evidence>
<dbReference type="SUPFAM" id="SSF89796">
    <property type="entry name" value="CoA-transferase family III (CaiB/BaiF)"/>
    <property type="match status" value="1"/>
</dbReference>
<reference evidence="2" key="1">
    <citation type="journal article" date="2023" name="Mol. Phylogenet. Evol.">
        <title>Genome-scale phylogeny and comparative genomics of the fungal order Sordariales.</title>
        <authorList>
            <person name="Hensen N."/>
            <person name="Bonometti L."/>
            <person name="Westerberg I."/>
            <person name="Brannstrom I.O."/>
            <person name="Guillou S."/>
            <person name="Cros-Aarteil S."/>
            <person name="Calhoun S."/>
            <person name="Haridas S."/>
            <person name="Kuo A."/>
            <person name="Mondo S."/>
            <person name="Pangilinan J."/>
            <person name="Riley R."/>
            <person name="LaButti K."/>
            <person name="Andreopoulos B."/>
            <person name="Lipzen A."/>
            <person name="Chen C."/>
            <person name="Yan M."/>
            <person name="Daum C."/>
            <person name="Ng V."/>
            <person name="Clum A."/>
            <person name="Steindorff A."/>
            <person name="Ohm R.A."/>
            <person name="Martin F."/>
            <person name="Silar P."/>
            <person name="Natvig D.O."/>
            <person name="Lalanne C."/>
            <person name="Gautier V."/>
            <person name="Ament-Velasquez S.L."/>
            <person name="Kruys A."/>
            <person name="Hutchinson M.I."/>
            <person name="Powell A.J."/>
            <person name="Barry K."/>
            <person name="Miller A.N."/>
            <person name="Grigoriev I.V."/>
            <person name="Debuchy R."/>
            <person name="Gladieux P."/>
            <person name="Hiltunen Thoren M."/>
            <person name="Johannesson H."/>
        </authorList>
    </citation>
    <scope>NUCLEOTIDE SEQUENCE</scope>
    <source>
        <strain evidence="2">CBS 757.83</strain>
    </source>
</reference>
<dbReference type="InterPro" id="IPR050509">
    <property type="entry name" value="CoA-transferase_III"/>
</dbReference>
<dbReference type="Gene3D" id="3.40.50.10540">
    <property type="entry name" value="Crotonobetainyl-coa:carnitine coa-transferase, domain 1"/>
    <property type="match status" value="1"/>
</dbReference>
<comment type="caution">
    <text evidence="2">The sequence shown here is derived from an EMBL/GenBank/DDBJ whole genome shotgun (WGS) entry which is preliminary data.</text>
</comment>
<protein>
    <submittedName>
        <fullName evidence="2">CoA-transferase family III</fullName>
    </submittedName>
</protein>
<comment type="similarity">
    <text evidence="1">Belongs to the CoA-transferase III family.</text>
</comment>